<protein>
    <submittedName>
        <fullName evidence="1">Uncharacterized protein</fullName>
    </submittedName>
</protein>
<evidence type="ECO:0000313" key="1">
    <source>
        <dbReference type="EMBL" id="MEI6001503.1"/>
    </source>
</evidence>
<name>A0ABU8J0Q4_9BURK</name>
<reference evidence="1 2" key="1">
    <citation type="journal article" date="2022" name="Arch. Microbiol.">
        <title>Paraburkholderia bengalensis sp. nov. isolated from roots of Oryza sativa, IR64.</title>
        <authorList>
            <person name="Nag P."/>
            <person name="Mondal N."/>
            <person name="Sarkar J."/>
            <person name="Das S."/>
        </authorList>
    </citation>
    <scope>NUCLEOTIDE SEQUENCE [LARGE SCALE GENOMIC DNA]</scope>
    <source>
        <strain evidence="1 2">IR64_4_BI</strain>
    </source>
</reference>
<dbReference type="Proteomes" id="UP001386437">
    <property type="component" value="Unassembled WGS sequence"/>
</dbReference>
<dbReference type="RefSeq" id="WP_054927326.1">
    <property type="nucleotide sequence ID" value="NZ_JACFYJ010000075.1"/>
</dbReference>
<accession>A0ABU8J0Q4</accession>
<gene>
    <name evidence="1" type="ORF">H3V53_31405</name>
</gene>
<proteinExistence type="predicted"/>
<comment type="caution">
    <text evidence="1">The sequence shown here is derived from an EMBL/GenBank/DDBJ whole genome shotgun (WGS) entry which is preliminary data.</text>
</comment>
<dbReference type="EMBL" id="JACFYJ010000075">
    <property type="protein sequence ID" value="MEI6001503.1"/>
    <property type="molecule type" value="Genomic_DNA"/>
</dbReference>
<keyword evidence="2" id="KW-1185">Reference proteome</keyword>
<evidence type="ECO:0000313" key="2">
    <source>
        <dbReference type="Proteomes" id="UP001386437"/>
    </source>
</evidence>
<organism evidence="1 2">
    <name type="scientific">Paraburkholderia bengalensis</name>
    <dbReference type="NCBI Taxonomy" id="2747562"/>
    <lineage>
        <taxon>Bacteria</taxon>
        <taxon>Pseudomonadati</taxon>
        <taxon>Pseudomonadota</taxon>
        <taxon>Betaproteobacteria</taxon>
        <taxon>Burkholderiales</taxon>
        <taxon>Burkholderiaceae</taxon>
        <taxon>Paraburkholderia</taxon>
    </lineage>
</organism>
<sequence length="59" mass="6347">MKVRVANEGDAPIRLIVDGDPVLGETVEPGAEMVVDGELVELQDLEPVAEDDDADEEEL</sequence>